<accession>A0A0D3KU87</accession>
<feature type="compositionally biased region" description="Pro residues" evidence="1">
    <location>
        <begin position="41"/>
        <end position="50"/>
    </location>
</feature>
<evidence type="ECO:0000256" key="1">
    <source>
        <dbReference type="SAM" id="MobiDB-lite"/>
    </source>
</evidence>
<evidence type="ECO:0000313" key="4">
    <source>
        <dbReference type="EnsemblProtists" id="EOD39322"/>
    </source>
</evidence>
<reference evidence="4" key="2">
    <citation type="submission" date="2024-10" db="UniProtKB">
        <authorList>
            <consortium name="EnsemblProtists"/>
        </authorList>
    </citation>
    <scope>IDENTIFICATION</scope>
</reference>
<feature type="domain" description="EF-hand" evidence="3">
    <location>
        <begin position="77"/>
        <end position="112"/>
    </location>
</feature>
<dbReference type="RefSeq" id="XP_005791751.1">
    <property type="nucleotide sequence ID" value="XM_005791694.1"/>
</dbReference>
<feature type="transmembrane region" description="Helical" evidence="2">
    <location>
        <begin position="122"/>
        <end position="148"/>
    </location>
</feature>
<dbReference type="GeneID" id="17284593"/>
<keyword evidence="5" id="KW-1185">Reference proteome</keyword>
<dbReference type="InterPro" id="IPR002048">
    <property type="entry name" value="EF_hand_dom"/>
</dbReference>
<proteinExistence type="predicted"/>
<organism evidence="4 5">
    <name type="scientific">Emiliania huxleyi (strain CCMP1516)</name>
    <dbReference type="NCBI Taxonomy" id="280463"/>
    <lineage>
        <taxon>Eukaryota</taxon>
        <taxon>Haptista</taxon>
        <taxon>Haptophyta</taxon>
        <taxon>Prymnesiophyceae</taxon>
        <taxon>Isochrysidales</taxon>
        <taxon>Noelaerhabdaceae</taxon>
        <taxon>Emiliania</taxon>
    </lineage>
</organism>
<dbReference type="InterPro" id="IPR018247">
    <property type="entry name" value="EF_Hand_1_Ca_BS"/>
</dbReference>
<dbReference type="HOGENOM" id="CLU_641628_0_0_1"/>
<dbReference type="PROSITE" id="PS50222">
    <property type="entry name" value="EF_HAND_2"/>
    <property type="match status" value="1"/>
</dbReference>
<reference evidence="5" key="1">
    <citation type="journal article" date="2013" name="Nature">
        <title>Pan genome of the phytoplankton Emiliania underpins its global distribution.</title>
        <authorList>
            <person name="Read B.A."/>
            <person name="Kegel J."/>
            <person name="Klute M.J."/>
            <person name="Kuo A."/>
            <person name="Lefebvre S.C."/>
            <person name="Maumus F."/>
            <person name="Mayer C."/>
            <person name="Miller J."/>
            <person name="Monier A."/>
            <person name="Salamov A."/>
            <person name="Young J."/>
            <person name="Aguilar M."/>
            <person name="Claverie J.M."/>
            <person name="Frickenhaus S."/>
            <person name="Gonzalez K."/>
            <person name="Herman E.K."/>
            <person name="Lin Y.C."/>
            <person name="Napier J."/>
            <person name="Ogata H."/>
            <person name="Sarno A.F."/>
            <person name="Shmutz J."/>
            <person name="Schroeder D."/>
            <person name="de Vargas C."/>
            <person name="Verret F."/>
            <person name="von Dassow P."/>
            <person name="Valentin K."/>
            <person name="Van de Peer Y."/>
            <person name="Wheeler G."/>
            <person name="Dacks J.B."/>
            <person name="Delwiche C.F."/>
            <person name="Dyhrman S.T."/>
            <person name="Glockner G."/>
            <person name="John U."/>
            <person name="Richards T."/>
            <person name="Worden A.Z."/>
            <person name="Zhang X."/>
            <person name="Grigoriev I.V."/>
            <person name="Allen A.E."/>
            <person name="Bidle K."/>
            <person name="Borodovsky M."/>
            <person name="Bowler C."/>
            <person name="Brownlee C."/>
            <person name="Cock J.M."/>
            <person name="Elias M."/>
            <person name="Gladyshev V.N."/>
            <person name="Groth M."/>
            <person name="Guda C."/>
            <person name="Hadaegh A."/>
            <person name="Iglesias-Rodriguez M.D."/>
            <person name="Jenkins J."/>
            <person name="Jones B.M."/>
            <person name="Lawson T."/>
            <person name="Leese F."/>
            <person name="Lindquist E."/>
            <person name="Lobanov A."/>
            <person name="Lomsadze A."/>
            <person name="Malik S.B."/>
            <person name="Marsh M.E."/>
            <person name="Mackinder L."/>
            <person name="Mock T."/>
            <person name="Mueller-Roeber B."/>
            <person name="Pagarete A."/>
            <person name="Parker M."/>
            <person name="Probert I."/>
            <person name="Quesneville H."/>
            <person name="Raines C."/>
            <person name="Rensing S.A."/>
            <person name="Riano-Pachon D.M."/>
            <person name="Richier S."/>
            <person name="Rokitta S."/>
            <person name="Shiraiwa Y."/>
            <person name="Soanes D.M."/>
            <person name="van der Giezen M."/>
            <person name="Wahlund T.M."/>
            <person name="Williams B."/>
            <person name="Wilson W."/>
            <person name="Wolfe G."/>
            <person name="Wurch L.L."/>
        </authorList>
    </citation>
    <scope>NUCLEOTIDE SEQUENCE</scope>
</reference>
<feature type="region of interest" description="Disordered" evidence="1">
    <location>
        <begin position="1"/>
        <end position="55"/>
    </location>
</feature>
<dbReference type="Proteomes" id="UP000013827">
    <property type="component" value="Unassembled WGS sequence"/>
</dbReference>
<sequence length="428" mass="45601">MQNRHQAWAKPGVIDGTTSVKNEKLPLRETSIEMMENKPSHTPPSPPESPPEVEQETVRIPLFLLDPDVDGNGDVSHAEKKIHGCLLAADKDGNGWLSTKEFYSVLSGFLSAEKGRLLYKKLAIFSLVGCVILACTTLGTSTAAAVLAKESFVSETLMVDADGKVVAVAKAETSLPLLVAPVLSPEQLASIEKMTVTYKSDGAPDGGKEEAVQASLYVSHVKRFSKTRVTFELAFPGGLVQVWDGAATYRDAEAVQHNLCFAKVGCAAFSVDDAGEAEKLVAEAEEALAAAGLEGRRLGTSIGGCSMPMGSPSPGGCSMSTPQADCTVANCGAGWMYMGTMWYGANDPGCTTYEDYGQSANCRAACGYCPIKKLERLCEDYEDTACMMPNDRRALVEADEQAEIDEVEVQGHDDILFSTGWVGGARAK</sequence>
<keyword evidence="2" id="KW-1133">Transmembrane helix</keyword>
<dbReference type="AlphaFoldDB" id="A0A0D3KU87"/>
<keyword evidence="2" id="KW-0472">Membrane</keyword>
<evidence type="ECO:0000256" key="2">
    <source>
        <dbReference type="SAM" id="Phobius"/>
    </source>
</evidence>
<evidence type="ECO:0000259" key="3">
    <source>
        <dbReference type="PROSITE" id="PS50222"/>
    </source>
</evidence>
<dbReference type="PaxDb" id="2903-EOD39322"/>
<dbReference type="KEGG" id="ehx:EMIHUDRAFT_223481"/>
<name>A0A0D3KU87_EMIH1</name>
<evidence type="ECO:0000313" key="5">
    <source>
        <dbReference type="Proteomes" id="UP000013827"/>
    </source>
</evidence>
<protein>
    <recommendedName>
        <fullName evidence="3">EF-hand domain-containing protein</fullName>
    </recommendedName>
</protein>
<dbReference type="PROSITE" id="PS00018">
    <property type="entry name" value="EF_HAND_1"/>
    <property type="match status" value="1"/>
</dbReference>
<keyword evidence="2" id="KW-0812">Transmembrane</keyword>
<feature type="compositionally biased region" description="Basic and acidic residues" evidence="1">
    <location>
        <begin position="21"/>
        <end position="39"/>
    </location>
</feature>
<dbReference type="GO" id="GO:0005509">
    <property type="term" value="F:calcium ion binding"/>
    <property type="evidence" value="ECO:0007669"/>
    <property type="project" value="InterPro"/>
</dbReference>
<dbReference type="EnsemblProtists" id="EOD39322">
    <property type="protein sequence ID" value="EOD39322"/>
    <property type="gene ID" value="EMIHUDRAFT_223481"/>
</dbReference>